<dbReference type="EMBL" id="RHHS01000015">
    <property type="protein sequence ID" value="RNB59038.1"/>
    <property type="molecule type" value="Genomic_DNA"/>
</dbReference>
<feature type="transmembrane region" description="Helical" evidence="1">
    <location>
        <begin position="117"/>
        <end position="135"/>
    </location>
</feature>
<evidence type="ECO:0000313" key="3">
    <source>
        <dbReference type="Proteomes" id="UP000268829"/>
    </source>
</evidence>
<keyword evidence="1" id="KW-0812">Transmembrane</keyword>
<feature type="transmembrane region" description="Helical" evidence="1">
    <location>
        <begin position="147"/>
        <end position="169"/>
    </location>
</feature>
<dbReference type="RefSeq" id="WP_122903874.1">
    <property type="nucleotide sequence ID" value="NZ_RHHS01000015.1"/>
</dbReference>
<proteinExistence type="predicted"/>
<dbReference type="OrthoDB" id="9816061at2"/>
<gene>
    <name evidence="2" type="ORF">EDM57_06075</name>
</gene>
<feature type="transmembrane region" description="Helical" evidence="1">
    <location>
        <begin position="35"/>
        <end position="59"/>
    </location>
</feature>
<organism evidence="2 3">
    <name type="scientific">Brevibacillus gelatini</name>
    <dbReference type="NCBI Taxonomy" id="1655277"/>
    <lineage>
        <taxon>Bacteria</taxon>
        <taxon>Bacillati</taxon>
        <taxon>Bacillota</taxon>
        <taxon>Bacilli</taxon>
        <taxon>Bacillales</taxon>
        <taxon>Paenibacillaceae</taxon>
        <taxon>Brevibacillus</taxon>
    </lineage>
</organism>
<reference evidence="2 3" key="1">
    <citation type="submission" date="2018-10" db="EMBL/GenBank/DDBJ databases">
        <title>Phylogenomics of Brevibacillus.</title>
        <authorList>
            <person name="Dunlap C."/>
        </authorList>
    </citation>
    <scope>NUCLEOTIDE SEQUENCE [LARGE SCALE GENOMIC DNA]</scope>
    <source>
        <strain evidence="2 3">DSM 100115</strain>
    </source>
</reference>
<evidence type="ECO:0000313" key="2">
    <source>
        <dbReference type="EMBL" id="RNB59038.1"/>
    </source>
</evidence>
<keyword evidence="1" id="KW-0472">Membrane</keyword>
<dbReference type="Proteomes" id="UP000268829">
    <property type="component" value="Unassembled WGS sequence"/>
</dbReference>
<keyword evidence="3" id="KW-1185">Reference proteome</keyword>
<sequence length="194" mass="21395">MSAVSQIFVFVIIAYVWFAWLVWRRRGHIQQMHGMVSAMAVGMLIGLIAGMLFGLAFQGSLSRSTLWGMSAGAVAGFFVGLPLSALTVIEGTLSGLMAGMMGAMLGEMITLEQAEPLLFFLVMLYTACLLLMERWQLLEQKKAEPSATLLVLRHPVVGALLLLAVFVWFQAMSFAPSESDERSAEPMHHEQRQK</sequence>
<feature type="transmembrane region" description="Helical" evidence="1">
    <location>
        <begin position="93"/>
        <end position="111"/>
    </location>
</feature>
<keyword evidence="1" id="KW-1133">Transmembrane helix</keyword>
<accession>A0A3M8B6G1</accession>
<feature type="transmembrane region" description="Helical" evidence="1">
    <location>
        <begin position="65"/>
        <end position="86"/>
    </location>
</feature>
<evidence type="ECO:0000256" key="1">
    <source>
        <dbReference type="SAM" id="Phobius"/>
    </source>
</evidence>
<feature type="transmembrane region" description="Helical" evidence="1">
    <location>
        <begin position="6"/>
        <end position="23"/>
    </location>
</feature>
<protein>
    <submittedName>
        <fullName evidence="2">Uncharacterized protein</fullName>
    </submittedName>
</protein>
<name>A0A3M8B6G1_9BACL</name>
<comment type="caution">
    <text evidence="2">The sequence shown here is derived from an EMBL/GenBank/DDBJ whole genome shotgun (WGS) entry which is preliminary data.</text>
</comment>
<dbReference type="AlphaFoldDB" id="A0A3M8B6G1"/>